<organism evidence="1 2">
    <name type="scientific">Anisodus acutangulus</name>
    <dbReference type="NCBI Taxonomy" id="402998"/>
    <lineage>
        <taxon>Eukaryota</taxon>
        <taxon>Viridiplantae</taxon>
        <taxon>Streptophyta</taxon>
        <taxon>Embryophyta</taxon>
        <taxon>Tracheophyta</taxon>
        <taxon>Spermatophyta</taxon>
        <taxon>Magnoliopsida</taxon>
        <taxon>eudicotyledons</taxon>
        <taxon>Gunneridae</taxon>
        <taxon>Pentapetalae</taxon>
        <taxon>asterids</taxon>
        <taxon>lamiids</taxon>
        <taxon>Solanales</taxon>
        <taxon>Solanaceae</taxon>
        <taxon>Solanoideae</taxon>
        <taxon>Hyoscyameae</taxon>
        <taxon>Anisodus</taxon>
    </lineage>
</organism>
<name>A0A9Q1MIR8_9SOLA</name>
<sequence length="126" mass="14319">MDFLQSEIFLRYSPSVAEMCHNFEGNNNFFIYLWSYVPWTCPFCLEFMLAEGVSVNSESIALNSSRVRVSFSSSMSTNLSIYMVLSFSAPHRHFVLLDPLNAHGPISDIPNIVTICSGYEQYKAKI</sequence>
<proteinExistence type="predicted"/>
<dbReference type="Proteomes" id="UP001152561">
    <property type="component" value="Unassembled WGS sequence"/>
</dbReference>
<reference evidence="2" key="1">
    <citation type="journal article" date="2023" name="Proc. Natl. Acad. Sci. U.S.A.">
        <title>Genomic and structural basis for evolution of tropane alkaloid biosynthesis.</title>
        <authorList>
            <person name="Wanga Y.-J."/>
            <person name="Taina T."/>
            <person name="Yua J.-Y."/>
            <person name="Lia J."/>
            <person name="Xua B."/>
            <person name="Chenc J."/>
            <person name="D'Auriad J.C."/>
            <person name="Huanga J.-P."/>
            <person name="Huanga S.-X."/>
        </authorList>
    </citation>
    <scope>NUCLEOTIDE SEQUENCE [LARGE SCALE GENOMIC DNA]</scope>
    <source>
        <strain evidence="2">cv. KIB-2019</strain>
    </source>
</reference>
<accession>A0A9Q1MIR8</accession>
<evidence type="ECO:0000313" key="2">
    <source>
        <dbReference type="Proteomes" id="UP001152561"/>
    </source>
</evidence>
<comment type="caution">
    <text evidence="1">The sequence shown here is derived from an EMBL/GenBank/DDBJ whole genome shotgun (WGS) entry which is preliminary data.</text>
</comment>
<evidence type="ECO:0000313" key="1">
    <source>
        <dbReference type="EMBL" id="KAJ8559506.1"/>
    </source>
</evidence>
<dbReference type="AlphaFoldDB" id="A0A9Q1MIR8"/>
<dbReference type="EMBL" id="JAJAGQ010000006">
    <property type="protein sequence ID" value="KAJ8559506.1"/>
    <property type="molecule type" value="Genomic_DNA"/>
</dbReference>
<keyword evidence="2" id="KW-1185">Reference proteome</keyword>
<gene>
    <name evidence="1" type="ORF">K7X08_003564</name>
</gene>
<protein>
    <submittedName>
        <fullName evidence="1">Uncharacterized protein</fullName>
    </submittedName>
</protein>